<dbReference type="Proteomes" id="UP001183246">
    <property type="component" value="Unassembled WGS sequence"/>
</dbReference>
<evidence type="ECO:0000313" key="6">
    <source>
        <dbReference type="Proteomes" id="UP001183246"/>
    </source>
</evidence>
<keyword evidence="6" id="KW-1185">Reference proteome</keyword>
<protein>
    <submittedName>
        <fullName evidence="5">GntR family transcriptional regulator</fullName>
    </submittedName>
</protein>
<evidence type="ECO:0000256" key="3">
    <source>
        <dbReference type="ARBA" id="ARBA00023163"/>
    </source>
</evidence>
<gene>
    <name evidence="5" type="ORF">RM590_34040</name>
</gene>
<dbReference type="PROSITE" id="PS50949">
    <property type="entry name" value="HTH_GNTR"/>
    <property type="match status" value="1"/>
</dbReference>
<dbReference type="InterPro" id="IPR000524">
    <property type="entry name" value="Tscrpt_reg_HTH_GntR"/>
</dbReference>
<dbReference type="InterPro" id="IPR036388">
    <property type="entry name" value="WH-like_DNA-bd_sf"/>
</dbReference>
<evidence type="ECO:0000256" key="2">
    <source>
        <dbReference type="ARBA" id="ARBA00023125"/>
    </source>
</evidence>
<reference evidence="6" key="1">
    <citation type="submission" date="2023-07" db="EMBL/GenBank/DDBJ databases">
        <title>30 novel species of actinomycetes from the DSMZ collection.</title>
        <authorList>
            <person name="Nouioui I."/>
        </authorList>
    </citation>
    <scope>NUCLEOTIDE SEQUENCE [LARGE SCALE GENOMIC DNA]</scope>
    <source>
        <strain evidence="6">DSM 44938</strain>
    </source>
</reference>
<dbReference type="SMART" id="SM00866">
    <property type="entry name" value="UTRA"/>
    <property type="match status" value="1"/>
</dbReference>
<dbReference type="InterPro" id="IPR028978">
    <property type="entry name" value="Chorismate_lyase_/UTRA_dom_sf"/>
</dbReference>
<dbReference type="Gene3D" id="1.10.10.10">
    <property type="entry name" value="Winged helix-like DNA-binding domain superfamily/Winged helix DNA-binding domain"/>
    <property type="match status" value="1"/>
</dbReference>
<evidence type="ECO:0000256" key="1">
    <source>
        <dbReference type="ARBA" id="ARBA00023015"/>
    </source>
</evidence>
<dbReference type="Gene3D" id="3.40.1410.10">
    <property type="entry name" value="Chorismate lyase-like"/>
    <property type="match status" value="1"/>
</dbReference>
<dbReference type="RefSeq" id="WP_311708680.1">
    <property type="nucleotide sequence ID" value="NZ_JAVREL010000034.1"/>
</dbReference>
<accession>A0ABU2N0X3</accession>
<dbReference type="InterPro" id="IPR011663">
    <property type="entry name" value="UTRA"/>
</dbReference>
<organism evidence="5 6">
    <name type="scientific">Streptomyces litchfieldiae</name>
    <dbReference type="NCBI Taxonomy" id="3075543"/>
    <lineage>
        <taxon>Bacteria</taxon>
        <taxon>Bacillati</taxon>
        <taxon>Actinomycetota</taxon>
        <taxon>Actinomycetes</taxon>
        <taxon>Kitasatosporales</taxon>
        <taxon>Streptomycetaceae</taxon>
        <taxon>Streptomyces</taxon>
    </lineage>
</organism>
<keyword evidence="1" id="KW-0805">Transcription regulation</keyword>
<keyword evidence="2" id="KW-0238">DNA-binding</keyword>
<evidence type="ECO:0000259" key="4">
    <source>
        <dbReference type="PROSITE" id="PS50949"/>
    </source>
</evidence>
<sequence>MAPNTGSAGHKYRRIAADLQAAIDRGEYGPGDRLPGENVLAERYNVAVMTARQALHLLRSQGIAESRRGAGFYVQSWRPIRRRGITRLARDQWGSGKSIWEADENRALDVDQLRIERTTAPPRIAEVLEIEPGEALTRSRRYLLDGRPVLLAVSWFDNGLVDGTPIAVPDTGPGGVYARLADLGRAPVRFNESIRAQLPTEEEAERLKMPPERAVLRIVRTAFDADGKAVEINAMVADSAAYILDYEFDA</sequence>
<dbReference type="EMBL" id="JAVREL010000034">
    <property type="protein sequence ID" value="MDT0347553.1"/>
    <property type="molecule type" value="Genomic_DNA"/>
</dbReference>
<dbReference type="SMART" id="SM00345">
    <property type="entry name" value="HTH_GNTR"/>
    <property type="match status" value="1"/>
</dbReference>
<dbReference type="InterPro" id="IPR036390">
    <property type="entry name" value="WH_DNA-bd_sf"/>
</dbReference>
<keyword evidence="3" id="KW-0804">Transcription</keyword>
<dbReference type="InterPro" id="IPR050679">
    <property type="entry name" value="Bact_HTH_transcr_reg"/>
</dbReference>
<dbReference type="Pfam" id="PF07702">
    <property type="entry name" value="UTRA"/>
    <property type="match status" value="1"/>
</dbReference>
<name>A0ABU2N0X3_9ACTN</name>
<dbReference type="PANTHER" id="PTHR44846:SF17">
    <property type="entry name" value="GNTR-FAMILY TRANSCRIPTIONAL REGULATOR"/>
    <property type="match status" value="1"/>
</dbReference>
<dbReference type="Pfam" id="PF00392">
    <property type="entry name" value="GntR"/>
    <property type="match status" value="1"/>
</dbReference>
<feature type="domain" description="HTH gntR-type" evidence="4">
    <location>
        <begin position="9"/>
        <end position="77"/>
    </location>
</feature>
<dbReference type="SUPFAM" id="SSF46785">
    <property type="entry name" value="Winged helix' DNA-binding domain"/>
    <property type="match status" value="1"/>
</dbReference>
<comment type="caution">
    <text evidence="5">The sequence shown here is derived from an EMBL/GenBank/DDBJ whole genome shotgun (WGS) entry which is preliminary data.</text>
</comment>
<dbReference type="PANTHER" id="PTHR44846">
    <property type="entry name" value="MANNOSYL-D-GLYCERATE TRANSPORT/METABOLISM SYSTEM REPRESSOR MNGR-RELATED"/>
    <property type="match status" value="1"/>
</dbReference>
<evidence type="ECO:0000313" key="5">
    <source>
        <dbReference type="EMBL" id="MDT0347553.1"/>
    </source>
</evidence>
<dbReference type="CDD" id="cd07377">
    <property type="entry name" value="WHTH_GntR"/>
    <property type="match status" value="1"/>
</dbReference>
<dbReference type="SUPFAM" id="SSF64288">
    <property type="entry name" value="Chorismate lyase-like"/>
    <property type="match status" value="1"/>
</dbReference>
<proteinExistence type="predicted"/>